<evidence type="ECO:0000256" key="16">
    <source>
        <dbReference type="ARBA" id="ARBA00022833"/>
    </source>
</evidence>
<dbReference type="InterPro" id="IPR036957">
    <property type="entry name" value="Znf_PARP_sf"/>
</dbReference>
<keyword evidence="20" id="KW-0238">DNA-binding</keyword>
<dbReference type="GO" id="GO:0005730">
    <property type="term" value="C:nucleolus"/>
    <property type="evidence" value="ECO:0007669"/>
    <property type="project" value="UniProtKB-SubCell"/>
</dbReference>
<keyword evidence="6" id="KW-1017">Isopeptide bond</keyword>
<evidence type="ECO:0000256" key="23">
    <source>
        <dbReference type="ARBA" id="ARBA00024159"/>
    </source>
</evidence>
<dbReference type="Gene3D" id="1.10.20.130">
    <property type="match status" value="1"/>
</dbReference>
<dbReference type="GO" id="GO:0003950">
    <property type="term" value="F:NAD+ poly-ADP-ribosyltransferase activity"/>
    <property type="evidence" value="ECO:0007669"/>
    <property type="project" value="UniProtKB-UniRule"/>
</dbReference>
<dbReference type="GO" id="GO:0070212">
    <property type="term" value="P:protein poly-ADP-ribosylation"/>
    <property type="evidence" value="ECO:0007669"/>
    <property type="project" value="TreeGrafter"/>
</dbReference>
<keyword evidence="16" id="KW-0862">Zinc</keyword>
<evidence type="ECO:0000256" key="20">
    <source>
        <dbReference type="ARBA" id="ARBA00023125"/>
    </source>
</evidence>
<keyword evidence="5" id="KW-0963">Cytoplasm</keyword>
<dbReference type="GO" id="GO:0045087">
    <property type="term" value="P:innate immune response"/>
    <property type="evidence" value="ECO:0007669"/>
    <property type="project" value="UniProtKB-KW"/>
</dbReference>
<feature type="domain" description="PARP-type" evidence="32">
    <location>
        <begin position="126"/>
        <end position="203"/>
    </location>
</feature>
<dbReference type="CDD" id="cd01437">
    <property type="entry name" value="parp_like"/>
    <property type="match status" value="1"/>
</dbReference>
<evidence type="ECO:0000259" key="32">
    <source>
        <dbReference type="PROSITE" id="PS50064"/>
    </source>
</evidence>
<evidence type="ECO:0000259" key="33">
    <source>
        <dbReference type="PROSITE" id="PS50172"/>
    </source>
</evidence>
<evidence type="ECO:0000256" key="10">
    <source>
        <dbReference type="ARBA" id="ARBA00022679"/>
    </source>
</evidence>
<proteinExistence type="inferred from homology"/>
<dbReference type="SMART" id="SM00773">
    <property type="entry name" value="WGR"/>
    <property type="match status" value="1"/>
</dbReference>
<feature type="domain" description="BRCT" evidence="33">
    <location>
        <begin position="382"/>
        <end position="459"/>
    </location>
</feature>
<keyword evidence="18" id="KW-0805">Transcription regulation</keyword>
<evidence type="ECO:0000256" key="17">
    <source>
        <dbReference type="ARBA" id="ARBA00022859"/>
    </source>
</evidence>
<evidence type="ECO:0000256" key="13">
    <source>
        <dbReference type="ARBA" id="ARBA00022737"/>
    </source>
</evidence>
<comment type="catalytic activity">
    <reaction evidence="24">
        <text>L-aspartyl-[protein] + NAD(+) = 4-O-(ADP-D-ribosyl)-L-aspartyl-[protein] + nicotinamide</text>
        <dbReference type="Rhea" id="RHEA:54424"/>
        <dbReference type="Rhea" id="RHEA-COMP:9867"/>
        <dbReference type="Rhea" id="RHEA-COMP:13832"/>
        <dbReference type="ChEBI" id="CHEBI:17154"/>
        <dbReference type="ChEBI" id="CHEBI:29961"/>
        <dbReference type="ChEBI" id="CHEBI:57540"/>
        <dbReference type="ChEBI" id="CHEBI:138102"/>
    </reaction>
    <physiologicalReaction direction="left-to-right" evidence="24">
        <dbReference type="Rhea" id="RHEA:54425"/>
    </physiologicalReaction>
</comment>
<dbReference type="InterPro" id="IPR038650">
    <property type="entry name" value="PADR1_C_dom_sf"/>
</dbReference>
<keyword evidence="13" id="KW-0677">Repeat</keyword>
<evidence type="ECO:0000256" key="8">
    <source>
        <dbReference type="ARBA" id="ARBA00022588"/>
    </source>
</evidence>
<keyword evidence="4" id="KW-0158">Chromosome</keyword>
<reference evidence="37" key="1">
    <citation type="submission" date="2022-11" db="UniProtKB">
        <authorList>
            <consortium name="EnsemblMetazoa"/>
        </authorList>
    </citation>
    <scope>IDENTIFICATION</scope>
</reference>
<feature type="domain" description="PARP-type" evidence="32">
    <location>
        <begin position="12"/>
        <end position="96"/>
    </location>
</feature>
<dbReference type="InterPro" id="IPR050800">
    <property type="entry name" value="ARTD/PARP"/>
</dbReference>
<evidence type="ECO:0000256" key="3">
    <source>
        <dbReference type="ARBA" id="ARBA00004604"/>
    </source>
</evidence>
<dbReference type="InterPro" id="IPR036930">
    <property type="entry name" value="WGR_dom_sf"/>
</dbReference>
<keyword evidence="21" id="KW-0804">Transcription</keyword>
<accession>A0A913Z7Z5</accession>
<evidence type="ECO:0000256" key="21">
    <source>
        <dbReference type="ARBA" id="ARBA00023163"/>
    </source>
</evidence>
<dbReference type="Gene3D" id="2.20.25.630">
    <property type="match status" value="1"/>
</dbReference>
<dbReference type="GO" id="GO:0005829">
    <property type="term" value="C:cytosol"/>
    <property type="evidence" value="ECO:0007669"/>
    <property type="project" value="UniProtKB-SubCell"/>
</dbReference>
<name>A0A913Z7Z5_PATMI</name>
<dbReference type="InterPro" id="IPR008893">
    <property type="entry name" value="WGR_domain"/>
</dbReference>
<dbReference type="GO" id="GO:0005694">
    <property type="term" value="C:chromosome"/>
    <property type="evidence" value="ECO:0007669"/>
    <property type="project" value="UniProtKB-SubCell"/>
</dbReference>
<dbReference type="Gene3D" id="3.40.50.10190">
    <property type="entry name" value="BRCT domain"/>
    <property type="match status" value="1"/>
</dbReference>
<dbReference type="SUPFAM" id="SSF142921">
    <property type="entry name" value="WGR domain-like"/>
    <property type="match status" value="1"/>
</dbReference>
<evidence type="ECO:0000259" key="35">
    <source>
        <dbReference type="PROSITE" id="PS51060"/>
    </source>
</evidence>
<evidence type="ECO:0000256" key="28">
    <source>
        <dbReference type="ARBA" id="ARBA00048339"/>
    </source>
</evidence>
<dbReference type="EnsemblMetazoa" id="XM_038191871.1">
    <property type="protein sequence ID" value="XP_038047799.1"/>
    <property type="gene ID" value="LOC119721919"/>
</dbReference>
<dbReference type="Pfam" id="PF02877">
    <property type="entry name" value="PARP_reg"/>
    <property type="match status" value="1"/>
</dbReference>
<dbReference type="InterPro" id="IPR036616">
    <property type="entry name" value="Poly(ADP-ribose)pol_reg_dom_sf"/>
</dbReference>
<keyword evidence="15" id="KW-0863">Zinc-finger</keyword>
<evidence type="ECO:0000256" key="2">
    <source>
        <dbReference type="ARBA" id="ARBA00004514"/>
    </source>
</evidence>
<dbReference type="RefSeq" id="XP_038047799.1">
    <property type="nucleotide sequence ID" value="XM_038191871.1"/>
</dbReference>
<evidence type="ECO:0000256" key="18">
    <source>
        <dbReference type="ARBA" id="ARBA00023015"/>
    </source>
</evidence>
<keyword evidence="10 30" id="KW-0808">Transferase</keyword>
<dbReference type="Pfam" id="PF08063">
    <property type="entry name" value="Zn_ribbon_PADR1"/>
    <property type="match status" value="1"/>
</dbReference>
<dbReference type="Pfam" id="PF05406">
    <property type="entry name" value="WGR"/>
    <property type="match status" value="1"/>
</dbReference>
<evidence type="ECO:0000256" key="29">
    <source>
        <dbReference type="ARBA" id="ARBA00048575"/>
    </source>
</evidence>
<keyword evidence="38" id="KW-1185">Reference proteome</keyword>
<evidence type="ECO:0000256" key="27">
    <source>
        <dbReference type="ARBA" id="ARBA00048241"/>
    </source>
</evidence>
<dbReference type="InterPro" id="IPR049296">
    <property type="entry name" value="PARP1-like_PADR1_N"/>
</dbReference>
<dbReference type="OrthoDB" id="429950at2759"/>
<keyword evidence="7" id="KW-0021">Allosteric enzyme</keyword>
<feature type="compositionally biased region" description="Polar residues" evidence="31">
    <location>
        <begin position="362"/>
        <end position="376"/>
    </location>
</feature>
<comment type="similarity">
    <text evidence="25">Belongs to the ARTD/PARP family.</text>
</comment>
<dbReference type="GO" id="GO:0016779">
    <property type="term" value="F:nucleotidyltransferase activity"/>
    <property type="evidence" value="ECO:0007669"/>
    <property type="project" value="UniProtKB-KW"/>
</dbReference>
<dbReference type="PROSITE" id="PS51060">
    <property type="entry name" value="PARP_ALPHA_HD"/>
    <property type="match status" value="1"/>
</dbReference>
<evidence type="ECO:0000256" key="9">
    <source>
        <dbReference type="ARBA" id="ARBA00022676"/>
    </source>
</evidence>
<comment type="catalytic activity">
    <reaction evidence="29">
        <text>L-seryl-[protein] + NAD(+) = O-(ADP-D-ribosyl)-L-seryl-[protein] + nicotinamide + H(+)</text>
        <dbReference type="Rhea" id="RHEA:58232"/>
        <dbReference type="Rhea" id="RHEA-COMP:9863"/>
        <dbReference type="Rhea" id="RHEA-COMP:15091"/>
        <dbReference type="ChEBI" id="CHEBI:15378"/>
        <dbReference type="ChEBI" id="CHEBI:17154"/>
        <dbReference type="ChEBI" id="CHEBI:29999"/>
        <dbReference type="ChEBI" id="CHEBI:57540"/>
        <dbReference type="ChEBI" id="CHEBI:142556"/>
    </reaction>
    <physiologicalReaction direction="left-to-right" evidence="29">
        <dbReference type="Rhea" id="RHEA:58233"/>
    </physiologicalReaction>
</comment>
<dbReference type="CDD" id="cd08001">
    <property type="entry name" value="WGR_PARP1_like"/>
    <property type="match status" value="1"/>
</dbReference>
<evidence type="ECO:0000256" key="22">
    <source>
        <dbReference type="ARBA" id="ARBA00023242"/>
    </source>
</evidence>
<dbReference type="PROSITE" id="PS52007">
    <property type="entry name" value="PADR1"/>
    <property type="match status" value="1"/>
</dbReference>
<dbReference type="SUPFAM" id="SSF56399">
    <property type="entry name" value="ADP-ribosylation"/>
    <property type="match status" value="1"/>
</dbReference>
<dbReference type="CDD" id="cd17747">
    <property type="entry name" value="BRCT_PARP1"/>
    <property type="match status" value="1"/>
</dbReference>
<dbReference type="SUPFAM" id="SSF47587">
    <property type="entry name" value="Domain of poly(ADP-ribose) polymerase"/>
    <property type="match status" value="1"/>
</dbReference>
<sequence>MAEKTQLADLPFVVDYAKSGRARCRRCNKNIEFNHLRLGRMVQSPYFDGMQSNWYHFRCFWRAAENKMTSVNDIASVEALRWHDQEKIREYVNSFVTKPWIDNRPDFDPGDEYMFSNSYSWRSYECSVCQELVASRESSIARRQPVPDGNQGQATVTWYHVPCFARPETLASVNWKDTYRLEMINGLEPSEVERIQGMFPKVKRQASETPVDESDSKTTELVEQYKEKLKAQSDFIWKVRDDLQKQVTIIESLQEILRVNNQEVPFAESALLDRVTECLVFGPPEPCTECDEGQLVLSTGGYRCQGNMSAWTKCTVFTQDVKRRKLFVPDCLEYFWPEFRYKPYNGGKRIFSKDTVTEEDLNSASTSTSPDLSDATTRPRPDPTKPLFGLEVASAGKLSIPISKVKETISRLGGTYTTKVKVNTVCVISTKTEVDWKTPKIMQAMGLGVHVVSQDFLTELEKGGDFIKLVPEYNIVPWGNNVQKRISNIDPFDRHKTLSTGKSSRSGYKRSWGYQKGYYKKRKYSNVKDVAGGVGNKQWKGGAAAAVDPHTGLANETHILNEDGQLFNATLGVADAITGSNTYYKIQLLESYFGTYWLFRAWGRVGTESGGNRLWEFGEAKSHAQKKFKETYFQKTGNQFGSEKFEKVPGKFFPVDIDYREAVVPREEDIEAFRGSRLPSEIQHLMKLICDINLFKIAMAEFEIDLNKMPLGKLSKPQIQNAYSVLTELQTLIETGDASRSAILDATNRFYTFIPHNLGFKSIPLLDTLEVIQEKTKMLDNLLEIEAAYNLLVSTGEYSPRTNPVDVHYAKLRCAMEVVPKHSDEFKMIETYTKNTHGATHDSYQLKVEEVFRLDREGEFLRFQPFASMHNRMLLWHGSRLSNFCGILSQGLRIAPPEAPKTGYMFGKGVYFADMVSKSANYCTTGVNSTGLMLLCEVAVGNMHELKESSYITQLPADKHSTKGQGKTCPDPSGQLVIENGIIVPTGQPVASDVSDISLQYNEYIVYDVAQIRMKYLIKMHFCA</sequence>
<evidence type="ECO:0000256" key="12">
    <source>
        <dbReference type="ARBA" id="ARBA00022723"/>
    </source>
</evidence>
<dbReference type="AlphaFoldDB" id="A0A913Z7Z5"/>
<dbReference type="PANTHER" id="PTHR10459:SF112">
    <property type="entry name" value="POLY [ADP-RIBOSE] POLYMERASE 1"/>
    <property type="match status" value="1"/>
</dbReference>
<feature type="domain" description="PARP alpha-helical" evidence="35">
    <location>
        <begin position="675"/>
        <end position="793"/>
    </location>
</feature>
<dbReference type="InterPro" id="IPR012317">
    <property type="entry name" value="Poly(ADP-ribose)pol_cat_dom"/>
</dbReference>
<evidence type="ECO:0000256" key="5">
    <source>
        <dbReference type="ARBA" id="ARBA00022490"/>
    </source>
</evidence>
<dbReference type="EC" id="2.4.2.-" evidence="30"/>
<dbReference type="InterPro" id="IPR004102">
    <property type="entry name" value="Poly(ADP-ribose)pol_reg_dom"/>
</dbReference>
<dbReference type="Pfam" id="PF00645">
    <property type="entry name" value="zf-PARP"/>
    <property type="match status" value="1"/>
</dbReference>
<feature type="domain" description="PARP catalytic" evidence="34">
    <location>
        <begin position="803"/>
        <end position="1024"/>
    </location>
</feature>
<keyword evidence="19 30" id="KW-0520">NAD</keyword>
<organism evidence="37 38">
    <name type="scientific">Patiria miniata</name>
    <name type="common">Bat star</name>
    <name type="synonym">Asterina miniata</name>
    <dbReference type="NCBI Taxonomy" id="46514"/>
    <lineage>
        <taxon>Eukaryota</taxon>
        <taxon>Metazoa</taxon>
        <taxon>Echinodermata</taxon>
        <taxon>Eleutherozoa</taxon>
        <taxon>Asterozoa</taxon>
        <taxon>Asteroidea</taxon>
        <taxon>Valvatacea</taxon>
        <taxon>Valvatida</taxon>
        <taxon>Asterinidae</taxon>
        <taxon>Patiria</taxon>
    </lineage>
</organism>
<dbReference type="InterPro" id="IPR012982">
    <property type="entry name" value="PARP1-like_PADR1_Zn_ribbon"/>
</dbReference>
<feature type="domain" description="WGR" evidence="36">
    <location>
        <begin position="556"/>
        <end position="652"/>
    </location>
</feature>
<dbReference type="InterPro" id="IPR008288">
    <property type="entry name" value="PARP"/>
</dbReference>
<keyword evidence="8" id="KW-0399">Innate immunity</keyword>
<comment type="catalytic activity">
    <reaction evidence="23">
        <text>L-glutamyl-[protein] + NAD(+) = 5-O-(ADP-D-ribosyl)-L-glutamyl-[protein] + nicotinamide</text>
        <dbReference type="Rhea" id="RHEA:58224"/>
        <dbReference type="Rhea" id="RHEA-COMP:10208"/>
        <dbReference type="Rhea" id="RHEA-COMP:15089"/>
        <dbReference type="ChEBI" id="CHEBI:17154"/>
        <dbReference type="ChEBI" id="CHEBI:29973"/>
        <dbReference type="ChEBI" id="CHEBI:57540"/>
        <dbReference type="ChEBI" id="CHEBI:142540"/>
    </reaction>
    <physiologicalReaction direction="left-to-right" evidence="23">
        <dbReference type="Rhea" id="RHEA:58225"/>
    </physiologicalReaction>
</comment>
<dbReference type="Pfam" id="PF00533">
    <property type="entry name" value="BRCT"/>
    <property type="match status" value="1"/>
</dbReference>
<dbReference type="PROSITE" id="PS51059">
    <property type="entry name" value="PARP_CATALYTIC"/>
    <property type="match status" value="1"/>
</dbReference>
<protein>
    <recommendedName>
        <fullName evidence="30">Poly [ADP-ribose] polymerase</fullName>
        <shortName evidence="30">PARP</shortName>
        <ecNumber evidence="30">2.4.2.-</ecNumber>
    </recommendedName>
</protein>
<evidence type="ECO:0000256" key="26">
    <source>
        <dbReference type="ARBA" id="ARBA00033987"/>
    </source>
</evidence>
<dbReference type="PIRSF" id="PIRSF000489">
    <property type="entry name" value="NAD_ADPRT"/>
    <property type="match status" value="1"/>
</dbReference>
<evidence type="ECO:0000256" key="31">
    <source>
        <dbReference type="SAM" id="MobiDB-lite"/>
    </source>
</evidence>
<dbReference type="InterPro" id="IPR036420">
    <property type="entry name" value="BRCT_dom_sf"/>
</dbReference>
<dbReference type="InterPro" id="IPR001510">
    <property type="entry name" value="Znf_PARP"/>
</dbReference>
<dbReference type="PROSITE" id="PS51977">
    <property type="entry name" value="WGR"/>
    <property type="match status" value="1"/>
</dbReference>
<evidence type="ECO:0000256" key="24">
    <source>
        <dbReference type="ARBA" id="ARBA00024164"/>
    </source>
</evidence>
<dbReference type="Gene3D" id="1.20.142.10">
    <property type="entry name" value="Poly(ADP-ribose) polymerase, regulatory domain"/>
    <property type="match status" value="1"/>
</dbReference>
<evidence type="ECO:0000259" key="34">
    <source>
        <dbReference type="PROSITE" id="PS51059"/>
    </source>
</evidence>
<comment type="catalytic activity">
    <reaction evidence="28">
        <text>L-tyrosyl-[protein] + NAD(+) = O-(ADP-D-ribosyl)-L-tyrosyl-[protein] + nicotinamide + H(+)</text>
        <dbReference type="Rhea" id="RHEA:58236"/>
        <dbReference type="Rhea" id="RHEA-COMP:10136"/>
        <dbReference type="Rhea" id="RHEA-COMP:15092"/>
        <dbReference type="ChEBI" id="CHEBI:15378"/>
        <dbReference type="ChEBI" id="CHEBI:17154"/>
        <dbReference type="ChEBI" id="CHEBI:46858"/>
        <dbReference type="ChEBI" id="CHEBI:57540"/>
        <dbReference type="ChEBI" id="CHEBI:142557"/>
    </reaction>
    <physiologicalReaction direction="left-to-right" evidence="28">
        <dbReference type="Rhea" id="RHEA:58237"/>
    </physiologicalReaction>
</comment>
<dbReference type="FunFam" id="3.90.228.10:FF:000002">
    <property type="entry name" value="Poly [ADP-ribose] polymerase"/>
    <property type="match status" value="1"/>
</dbReference>
<dbReference type="PANTHER" id="PTHR10459">
    <property type="entry name" value="DNA LIGASE"/>
    <property type="match status" value="1"/>
</dbReference>
<dbReference type="Pfam" id="PF21728">
    <property type="entry name" value="PADR1_N"/>
    <property type="match status" value="1"/>
</dbReference>
<dbReference type="Pfam" id="PF00644">
    <property type="entry name" value="PARP"/>
    <property type="match status" value="1"/>
</dbReference>
<dbReference type="SMART" id="SM01336">
    <property type="entry name" value="zf-PARP"/>
    <property type="match status" value="1"/>
</dbReference>
<dbReference type="GO" id="GO:0051287">
    <property type="term" value="F:NAD binding"/>
    <property type="evidence" value="ECO:0007669"/>
    <property type="project" value="InterPro"/>
</dbReference>
<evidence type="ECO:0000259" key="36">
    <source>
        <dbReference type="PROSITE" id="PS51977"/>
    </source>
</evidence>
<dbReference type="Gene3D" id="3.90.228.10">
    <property type="match status" value="1"/>
</dbReference>
<dbReference type="GeneID" id="119721919"/>
<dbReference type="PROSITE" id="PS50064">
    <property type="entry name" value="ZF_PARP_2"/>
    <property type="match status" value="2"/>
</dbReference>
<keyword evidence="14" id="KW-0013">ADP-ribosylation</keyword>
<evidence type="ECO:0000313" key="37">
    <source>
        <dbReference type="EnsemblMetazoa" id="XP_038047799.1"/>
    </source>
</evidence>
<evidence type="ECO:0000313" key="38">
    <source>
        <dbReference type="Proteomes" id="UP000887568"/>
    </source>
</evidence>
<comment type="subcellular location">
    <subcellularLocation>
        <location evidence="1">Chromosome</location>
    </subcellularLocation>
    <subcellularLocation>
        <location evidence="2">Cytoplasm</location>
        <location evidence="2">Cytosol</location>
    </subcellularLocation>
    <subcellularLocation>
        <location evidence="3">Nucleus</location>
        <location evidence="3">Nucleolus</location>
    </subcellularLocation>
</comment>
<dbReference type="GO" id="GO:0003677">
    <property type="term" value="F:DNA binding"/>
    <property type="evidence" value="ECO:0007669"/>
    <property type="project" value="UniProtKB-KW"/>
</dbReference>
<keyword evidence="17" id="KW-0391">Immunity</keyword>
<evidence type="ECO:0000256" key="1">
    <source>
        <dbReference type="ARBA" id="ARBA00004286"/>
    </source>
</evidence>
<dbReference type="GO" id="GO:0008270">
    <property type="term" value="F:zinc ion binding"/>
    <property type="evidence" value="ECO:0007669"/>
    <property type="project" value="UniProtKB-KW"/>
</dbReference>
<evidence type="ECO:0000256" key="19">
    <source>
        <dbReference type="ARBA" id="ARBA00023027"/>
    </source>
</evidence>
<keyword evidence="9 30" id="KW-0328">Glycosyltransferase</keyword>
<evidence type="ECO:0000256" key="7">
    <source>
        <dbReference type="ARBA" id="ARBA00022533"/>
    </source>
</evidence>
<keyword evidence="11" id="KW-0548">Nucleotidyltransferase</keyword>
<dbReference type="GO" id="GO:0006302">
    <property type="term" value="P:double-strand break repair"/>
    <property type="evidence" value="ECO:0007669"/>
    <property type="project" value="TreeGrafter"/>
</dbReference>
<dbReference type="SMART" id="SM00292">
    <property type="entry name" value="BRCT"/>
    <property type="match status" value="1"/>
</dbReference>
<dbReference type="FunFam" id="1.20.142.10:FF:000001">
    <property type="entry name" value="Poly [ADP-ribose] polymerase"/>
    <property type="match status" value="1"/>
</dbReference>
<evidence type="ECO:0000256" key="4">
    <source>
        <dbReference type="ARBA" id="ARBA00022454"/>
    </source>
</evidence>
<dbReference type="SUPFAM" id="SSF57716">
    <property type="entry name" value="Glucocorticoid receptor-like (DNA-binding domain)"/>
    <property type="match status" value="1"/>
</dbReference>
<dbReference type="SUPFAM" id="SSF52113">
    <property type="entry name" value="BRCT domain"/>
    <property type="match status" value="1"/>
</dbReference>
<dbReference type="OMA" id="SECKICK"/>
<dbReference type="InterPro" id="IPR001357">
    <property type="entry name" value="BRCT_dom"/>
</dbReference>
<feature type="region of interest" description="Disordered" evidence="31">
    <location>
        <begin position="359"/>
        <end position="386"/>
    </location>
</feature>
<dbReference type="CTD" id="142"/>
<dbReference type="PROSITE" id="PS50172">
    <property type="entry name" value="BRCT"/>
    <property type="match status" value="1"/>
</dbReference>
<dbReference type="SMART" id="SM01335">
    <property type="entry name" value="PADR1"/>
    <property type="match status" value="1"/>
</dbReference>
<comment type="catalytic activity">
    <reaction evidence="27">
        <text>L-histidyl-[protein] + NAD(+) = N(tele)-(ADP-D-ribosyl)-L-histidyl-[protein] + nicotinamide + H(+)</text>
        <dbReference type="Rhea" id="RHEA:72071"/>
        <dbReference type="Rhea" id="RHEA-COMP:9745"/>
        <dbReference type="Rhea" id="RHEA-COMP:18085"/>
        <dbReference type="ChEBI" id="CHEBI:15378"/>
        <dbReference type="ChEBI" id="CHEBI:17154"/>
        <dbReference type="ChEBI" id="CHEBI:29979"/>
        <dbReference type="ChEBI" id="CHEBI:57540"/>
        <dbReference type="ChEBI" id="CHEBI:191398"/>
    </reaction>
    <physiologicalReaction direction="left-to-right" evidence="27">
        <dbReference type="Rhea" id="RHEA:72072"/>
    </physiologicalReaction>
</comment>
<comment type="catalytic activity">
    <reaction evidence="26">
        <text>NAD(+) + (ADP-D-ribosyl)n-acceptor = nicotinamide + (ADP-D-ribosyl)n+1-acceptor + H(+).</text>
        <dbReference type="EC" id="2.4.2.30"/>
    </reaction>
</comment>
<evidence type="ECO:0000256" key="11">
    <source>
        <dbReference type="ARBA" id="ARBA00022695"/>
    </source>
</evidence>
<keyword evidence="22" id="KW-0539">Nucleus</keyword>
<evidence type="ECO:0000256" key="14">
    <source>
        <dbReference type="ARBA" id="ARBA00022765"/>
    </source>
</evidence>
<evidence type="ECO:0000256" key="6">
    <source>
        <dbReference type="ARBA" id="ARBA00022499"/>
    </source>
</evidence>
<dbReference type="Proteomes" id="UP000887568">
    <property type="component" value="Unplaced"/>
</dbReference>
<dbReference type="Gene3D" id="3.30.1740.10">
    <property type="entry name" value="Zinc finger, PARP-type"/>
    <property type="match status" value="2"/>
</dbReference>
<evidence type="ECO:0000256" key="25">
    <source>
        <dbReference type="ARBA" id="ARBA00024347"/>
    </source>
</evidence>
<dbReference type="GO" id="GO:1990404">
    <property type="term" value="F:NAD+-protein mono-ADP-ribosyltransferase activity"/>
    <property type="evidence" value="ECO:0007669"/>
    <property type="project" value="TreeGrafter"/>
</dbReference>
<keyword evidence="12" id="KW-0479">Metal-binding</keyword>
<evidence type="ECO:0000256" key="30">
    <source>
        <dbReference type="RuleBase" id="RU362114"/>
    </source>
</evidence>
<evidence type="ECO:0000256" key="15">
    <source>
        <dbReference type="ARBA" id="ARBA00022771"/>
    </source>
</evidence>